<organism evidence="7 8">
    <name type="scientific">Idiomarina seosinensis</name>
    <dbReference type="NCBI Taxonomy" id="281739"/>
    <lineage>
        <taxon>Bacteria</taxon>
        <taxon>Pseudomonadati</taxon>
        <taxon>Pseudomonadota</taxon>
        <taxon>Gammaproteobacteria</taxon>
        <taxon>Alteromonadales</taxon>
        <taxon>Idiomarinaceae</taxon>
        <taxon>Idiomarina</taxon>
    </lineage>
</organism>
<dbReference type="GO" id="GO:0005524">
    <property type="term" value="F:ATP binding"/>
    <property type="evidence" value="ECO:0007669"/>
    <property type="project" value="UniProtKB-UniRule"/>
</dbReference>
<comment type="caution">
    <text evidence="7">The sequence shown here is derived from an EMBL/GenBank/DDBJ whole genome shotgun (WGS) entry which is preliminary data.</text>
</comment>
<evidence type="ECO:0000256" key="4">
    <source>
        <dbReference type="ARBA" id="ARBA00022840"/>
    </source>
</evidence>
<dbReference type="PANTHER" id="PTHR11070:SF3">
    <property type="entry name" value="DNA 3'-5' HELICASE"/>
    <property type="match status" value="1"/>
</dbReference>
<keyword evidence="2 5" id="KW-0378">Hydrolase</keyword>
<feature type="domain" description="UvrD-like helicase ATP-binding" evidence="6">
    <location>
        <begin position="26"/>
        <end position="302"/>
    </location>
</feature>
<dbReference type="Pfam" id="PF00580">
    <property type="entry name" value="UvrD-helicase"/>
    <property type="match status" value="1"/>
</dbReference>
<keyword evidence="1 5" id="KW-0547">Nucleotide-binding</keyword>
<dbReference type="InterPro" id="IPR027417">
    <property type="entry name" value="P-loop_NTPase"/>
</dbReference>
<dbReference type="GO" id="GO:0003677">
    <property type="term" value="F:DNA binding"/>
    <property type="evidence" value="ECO:0007669"/>
    <property type="project" value="InterPro"/>
</dbReference>
<dbReference type="GO" id="GO:0000725">
    <property type="term" value="P:recombinational repair"/>
    <property type="evidence" value="ECO:0007669"/>
    <property type="project" value="TreeGrafter"/>
</dbReference>
<dbReference type="InterPro" id="IPR013986">
    <property type="entry name" value="DExx_box_DNA_helicase_dom_sf"/>
</dbReference>
<dbReference type="OrthoDB" id="1100019at2"/>
<dbReference type="InterPro" id="IPR014016">
    <property type="entry name" value="UvrD-like_ATP-bd"/>
</dbReference>
<dbReference type="InterPro" id="IPR000212">
    <property type="entry name" value="DNA_helicase_UvrD/REP"/>
</dbReference>
<reference evidence="7 8" key="1">
    <citation type="journal article" date="2011" name="Front. Microbiol.">
        <title>Genomic signatures of strain selection and enhancement in Bacillus atrophaeus var. globigii, a historical biowarfare simulant.</title>
        <authorList>
            <person name="Gibbons H.S."/>
            <person name="Broomall S.M."/>
            <person name="McNew L.A."/>
            <person name="Daligault H."/>
            <person name="Chapman C."/>
            <person name="Bruce D."/>
            <person name="Karavis M."/>
            <person name="Krepps M."/>
            <person name="McGregor P.A."/>
            <person name="Hong C."/>
            <person name="Park K.H."/>
            <person name="Akmal A."/>
            <person name="Feldman A."/>
            <person name="Lin J.S."/>
            <person name="Chang W.E."/>
            <person name="Higgs B.W."/>
            <person name="Demirev P."/>
            <person name="Lindquist J."/>
            <person name="Liem A."/>
            <person name="Fochler E."/>
            <person name="Read T.D."/>
            <person name="Tapia R."/>
            <person name="Johnson S."/>
            <person name="Bishop-Lilly K.A."/>
            <person name="Detter C."/>
            <person name="Han C."/>
            <person name="Sozhamannan S."/>
            <person name="Rosenzweig C.N."/>
            <person name="Skowronski E.W."/>
        </authorList>
    </citation>
    <scope>NUCLEOTIDE SEQUENCE [LARGE SCALE GENOMIC DNA]</scope>
    <source>
        <strain evidence="7 8">CL-SP19</strain>
    </source>
</reference>
<evidence type="ECO:0000256" key="1">
    <source>
        <dbReference type="ARBA" id="ARBA00022741"/>
    </source>
</evidence>
<dbReference type="Gene3D" id="1.10.10.160">
    <property type="match status" value="1"/>
</dbReference>
<dbReference type="AlphaFoldDB" id="A0A432ZJ19"/>
<evidence type="ECO:0000256" key="3">
    <source>
        <dbReference type="ARBA" id="ARBA00022806"/>
    </source>
</evidence>
<dbReference type="RefSeq" id="WP_126784218.1">
    <property type="nucleotide sequence ID" value="NZ_PIQF01000001.1"/>
</dbReference>
<sequence>MQHTIIDDQDIDNFLNYFNRKIDDSSNQLFLDRERRRILKSWSDVQACPGSGKTTLVAVKLLILANKLPLSDAGVCVLTHTNVAKHEILSKIRHSPAGYRLTKYPNFIGTIQEFVNRFLAVPYLRSIDRKPTRIDDDSCVTLMHGLVTYGTQQYLDRKRASLFDLKISHQTGKASIPGFKKQSESKTYKDLLKVLKERIRRGYFFYSEMYCFAQRSLENNNGMLSAIRKRFPYVLIDEMQDTQDFQDELIGAIFSDCDVSVQRLGDPDQAIFDNMGGSSPNQTFNSNHNLVPLKSTHRFTSSIAKKIHGLSVTDIGQLESLKCAEDHNMPHTIFLYTDSTKNMVLEKFCELIDTIDPNRLMGSVKAVGATEGTGGYISSYWTSYDKNKSIKNPKPQLFIDAVSRCWWDFEQESGQQYSLLVQCILDLLKRSKIFNQNVTPNRFHTHTSLTNFLRESNKYEEFRTLLTSWILNGAGNEVKWNEDCARLMSLFDISSDNTDATDYLTYSRSDNNASNIETTPKANIYRASSGREVEVSTIHSVKGETHDATLVLETKNHQFDLGVLVNRLSLTESSKLKGVRKIKFARQVYVAASRPRKLLCMAIHQNHVQSKHREALETNGWRIQLL</sequence>
<keyword evidence="4 5" id="KW-0067">ATP-binding</keyword>
<dbReference type="EMBL" id="PIQF01000001">
    <property type="protein sequence ID" value="RUO77884.1"/>
    <property type="molecule type" value="Genomic_DNA"/>
</dbReference>
<dbReference type="PANTHER" id="PTHR11070">
    <property type="entry name" value="UVRD / RECB / PCRA DNA HELICASE FAMILY MEMBER"/>
    <property type="match status" value="1"/>
</dbReference>
<name>A0A432ZJ19_9GAMM</name>
<evidence type="ECO:0000259" key="6">
    <source>
        <dbReference type="PROSITE" id="PS51198"/>
    </source>
</evidence>
<keyword evidence="3 5" id="KW-0347">Helicase</keyword>
<protein>
    <recommendedName>
        <fullName evidence="6">UvrD-like helicase ATP-binding domain-containing protein</fullName>
    </recommendedName>
</protein>
<evidence type="ECO:0000313" key="8">
    <source>
        <dbReference type="Proteomes" id="UP000287908"/>
    </source>
</evidence>
<dbReference type="SUPFAM" id="SSF52540">
    <property type="entry name" value="P-loop containing nucleoside triphosphate hydrolases"/>
    <property type="match status" value="1"/>
</dbReference>
<evidence type="ECO:0000256" key="2">
    <source>
        <dbReference type="ARBA" id="ARBA00022801"/>
    </source>
</evidence>
<dbReference type="Gene3D" id="3.40.50.300">
    <property type="entry name" value="P-loop containing nucleotide triphosphate hydrolases"/>
    <property type="match status" value="2"/>
</dbReference>
<accession>A0A432ZJ19</accession>
<feature type="binding site" evidence="5">
    <location>
        <begin position="47"/>
        <end position="54"/>
    </location>
    <ligand>
        <name>ATP</name>
        <dbReference type="ChEBI" id="CHEBI:30616"/>
    </ligand>
</feature>
<evidence type="ECO:0000256" key="5">
    <source>
        <dbReference type="PROSITE-ProRule" id="PRU00560"/>
    </source>
</evidence>
<evidence type="ECO:0000313" key="7">
    <source>
        <dbReference type="EMBL" id="RUO77884.1"/>
    </source>
</evidence>
<proteinExistence type="predicted"/>
<dbReference type="GO" id="GO:0005829">
    <property type="term" value="C:cytosol"/>
    <property type="evidence" value="ECO:0007669"/>
    <property type="project" value="TreeGrafter"/>
</dbReference>
<dbReference type="PROSITE" id="PS51198">
    <property type="entry name" value="UVRD_HELICASE_ATP_BIND"/>
    <property type="match status" value="1"/>
</dbReference>
<gene>
    <name evidence="7" type="ORF">CWI81_05225</name>
</gene>
<dbReference type="GO" id="GO:0043138">
    <property type="term" value="F:3'-5' DNA helicase activity"/>
    <property type="evidence" value="ECO:0007669"/>
    <property type="project" value="TreeGrafter"/>
</dbReference>
<dbReference type="Proteomes" id="UP000287908">
    <property type="component" value="Unassembled WGS sequence"/>
</dbReference>
<keyword evidence="8" id="KW-1185">Reference proteome</keyword>
<dbReference type="GO" id="GO:0016787">
    <property type="term" value="F:hydrolase activity"/>
    <property type="evidence" value="ECO:0007669"/>
    <property type="project" value="UniProtKB-UniRule"/>
</dbReference>